<evidence type="ECO:0000256" key="5">
    <source>
        <dbReference type="ARBA" id="ARBA00026235"/>
    </source>
</evidence>
<dbReference type="EMBL" id="WJQU01000001">
    <property type="protein sequence ID" value="KAJ6649452.1"/>
    <property type="molecule type" value="Genomic_DNA"/>
</dbReference>
<accession>A0A9Q0NGF7</accession>
<keyword evidence="3" id="KW-0809">Transit peptide</keyword>
<evidence type="ECO:0000256" key="3">
    <source>
        <dbReference type="ARBA" id="ARBA00022946"/>
    </source>
</evidence>
<dbReference type="InterPro" id="IPR045293">
    <property type="entry name" value="Complex1_LYR_LYRM2"/>
</dbReference>
<proteinExistence type="inferred from homology"/>
<keyword evidence="9" id="KW-1185">Reference proteome</keyword>
<gene>
    <name evidence="8" type="primary">lyrm2</name>
    <name evidence="8" type="ORF">Bhyg_04687</name>
</gene>
<organism evidence="8 9">
    <name type="scientific">Pseudolycoriella hygida</name>
    <dbReference type="NCBI Taxonomy" id="35572"/>
    <lineage>
        <taxon>Eukaryota</taxon>
        <taxon>Metazoa</taxon>
        <taxon>Ecdysozoa</taxon>
        <taxon>Arthropoda</taxon>
        <taxon>Hexapoda</taxon>
        <taxon>Insecta</taxon>
        <taxon>Pterygota</taxon>
        <taxon>Neoptera</taxon>
        <taxon>Endopterygota</taxon>
        <taxon>Diptera</taxon>
        <taxon>Nematocera</taxon>
        <taxon>Sciaroidea</taxon>
        <taxon>Sciaridae</taxon>
        <taxon>Pseudolycoriella</taxon>
    </lineage>
</organism>
<dbReference type="InterPro" id="IPR008011">
    <property type="entry name" value="Complex1_LYR_dom"/>
</dbReference>
<sequence length="85" mass="10300">MTKPTLNLKQFLLRQEVLKLYRDIFRTIRDVPEESSRKELREWTRHDFRNNIHHTEEITIKMLLNHGKRSLSELRTSLELSGVKK</sequence>
<evidence type="ECO:0000256" key="2">
    <source>
        <dbReference type="ARBA" id="ARBA00009508"/>
    </source>
</evidence>
<dbReference type="GO" id="GO:0005739">
    <property type="term" value="C:mitochondrion"/>
    <property type="evidence" value="ECO:0007669"/>
    <property type="project" value="UniProtKB-SubCell"/>
</dbReference>
<dbReference type="AlphaFoldDB" id="A0A9Q0NGF7"/>
<name>A0A9Q0NGF7_9DIPT</name>
<evidence type="ECO:0000256" key="1">
    <source>
        <dbReference type="ARBA" id="ARBA00004173"/>
    </source>
</evidence>
<comment type="subcellular location">
    <subcellularLocation>
        <location evidence="1">Mitochondrion</location>
    </subcellularLocation>
</comment>
<evidence type="ECO:0000256" key="6">
    <source>
        <dbReference type="ARBA" id="ARBA00044735"/>
    </source>
</evidence>
<evidence type="ECO:0000259" key="7">
    <source>
        <dbReference type="Pfam" id="PF05347"/>
    </source>
</evidence>
<reference evidence="8" key="1">
    <citation type="submission" date="2022-07" db="EMBL/GenBank/DDBJ databases">
        <authorList>
            <person name="Trinca V."/>
            <person name="Uliana J.V.C."/>
            <person name="Torres T.T."/>
            <person name="Ward R.J."/>
            <person name="Monesi N."/>
        </authorList>
    </citation>
    <scope>NUCLEOTIDE SEQUENCE</scope>
    <source>
        <strain evidence="8">HSMRA1968</strain>
        <tissue evidence="8">Whole embryos</tissue>
    </source>
</reference>
<dbReference type="CDD" id="cd20262">
    <property type="entry name" value="Complex1_LYR_LYRM2"/>
    <property type="match status" value="1"/>
</dbReference>
<dbReference type="OrthoDB" id="74240at2759"/>
<feature type="domain" description="Complex 1 LYR protein" evidence="7">
    <location>
        <begin position="15"/>
        <end position="72"/>
    </location>
</feature>
<evidence type="ECO:0000256" key="4">
    <source>
        <dbReference type="ARBA" id="ARBA00023128"/>
    </source>
</evidence>
<evidence type="ECO:0000313" key="8">
    <source>
        <dbReference type="EMBL" id="KAJ6649452.1"/>
    </source>
</evidence>
<dbReference type="Proteomes" id="UP001151699">
    <property type="component" value="Chromosome A"/>
</dbReference>
<comment type="similarity">
    <text evidence="2">Belongs to the complex I LYR family.</text>
</comment>
<dbReference type="PANTHER" id="PTHR13675:SF0">
    <property type="entry name" value="LYR MOTIF-CONTAINING PROTEIN 2"/>
    <property type="match status" value="1"/>
</dbReference>
<comment type="function">
    <text evidence="6">Involved in efficient integration of the N-module into mitochondrial respiratory chain complex I.</text>
</comment>
<dbReference type="Pfam" id="PF05347">
    <property type="entry name" value="Complex1_LYR"/>
    <property type="match status" value="1"/>
</dbReference>
<dbReference type="PANTHER" id="PTHR13675">
    <property type="entry name" value="LYR MOTIF-CONTAINING PROTEIN 2"/>
    <property type="match status" value="1"/>
</dbReference>
<evidence type="ECO:0000313" key="9">
    <source>
        <dbReference type="Proteomes" id="UP001151699"/>
    </source>
</evidence>
<keyword evidence="4" id="KW-0496">Mitochondrion</keyword>
<protein>
    <recommendedName>
        <fullName evidence="5">LYR motif-containing protein 2</fullName>
    </recommendedName>
</protein>
<comment type="caution">
    <text evidence="8">The sequence shown here is derived from an EMBL/GenBank/DDBJ whole genome shotgun (WGS) entry which is preliminary data.</text>
</comment>